<feature type="compositionally biased region" description="Polar residues" evidence="2">
    <location>
        <begin position="621"/>
        <end position="633"/>
    </location>
</feature>
<accession>A0ABQ8P5A6</accession>
<gene>
    <name evidence="3" type="ORF">OJ252_2561</name>
</gene>
<protein>
    <submittedName>
        <fullName evidence="3">Uncharacterized protein</fullName>
    </submittedName>
</protein>
<feature type="compositionally biased region" description="Basic and acidic residues" evidence="2">
    <location>
        <begin position="771"/>
        <end position="796"/>
    </location>
</feature>
<evidence type="ECO:0000256" key="1">
    <source>
        <dbReference type="SAM" id="Coils"/>
    </source>
</evidence>
<keyword evidence="1" id="KW-0175">Coiled coil</keyword>
<reference evidence="3" key="1">
    <citation type="submission" date="2022-10" db="EMBL/GenBank/DDBJ databases">
        <title>Adaptive evolution leads to modifications in subtelomeric GC content in a zoonotic Cryptosporidium species.</title>
        <authorList>
            <person name="Li J."/>
            <person name="Feng Y."/>
            <person name="Xiao L."/>
        </authorList>
    </citation>
    <scope>NUCLEOTIDE SEQUENCE</scope>
    <source>
        <strain evidence="3">25894</strain>
    </source>
</reference>
<sequence>MRTNVYDDTSLEEIRGRIRRINGHRTSSLSDIKNFQASIDVSSLKGGDSSTILISESTLLELKSKVDESETQKHFMNALKERLKETTHEKDQLLKRVNADQETIRRNNEEIEQLREEISRLNGNVSELKGILESSKQRIAELETSNDGNNIMTGMDMQSRIESMVDCTFKNKEVKTLQDELLLNDELSPDSSETSSKVTVKSNIRHVLFNDRTERFGDSRAEMDQKRRSSERHGDFGSGSPEDSGDAGQHGEGRADSPGDKRDWVRMMVRLNGFIDFKSKMVLVRQYLTDEEAQILGETVFECGSLAQGEAGSSIEKRFSNIGYSGPSENKVRMIFSPLKTEVGEIIYRLEKSEEDEDQVYQEKKSLLSKLDEQIRLLKDKIELVGTASGRTSGSSSRVMSFSDVTTEKSSMDSIPTINSSRSSKFSSRLKSNSDATFMMNRRLLYTLVRVKLWIMEEILYDEQILDESASSRDELGDCSSSRYLADHLESAYDHIINIDNETYSASNNEYLSIGIIQMLYILNKQWERSIANESKLLNQLQEMVRIYHRIKNYLLTSQSTSNVSSLRDFGGEYKTGGSDIDSLQLFNENNYVLLVEKELTSLGLGIFSGRDLSSGGGGNKRTSCNSTEQSSEALPAAEDRHNDYKGSADGLLSREQVNEILRHLENFPDPYIANRNEMFAIRELIRPLKSYGRRAPEPYIGFFAMMTQRLDSDIVQHDREIRAFQKVIKGLEDQCDRQQEELEELHEELEQLYDIIENNCDEPKSAGPTDGEHSNDGSPGKEDGDSCIAEKEKNETSQARITDPKGETDPKLASQLSEKEWISLCKQTSLGLSSEG</sequence>
<feature type="region of interest" description="Disordered" evidence="2">
    <location>
        <begin position="614"/>
        <end position="641"/>
    </location>
</feature>
<evidence type="ECO:0000256" key="2">
    <source>
        <dbReference type="SAM" id="MobiDB-lite"/>
    </source>
</evidence>
<feature type="coiled-coil region" evidence="1">
    <location>
        <begin position="76"/>
        <end position="145"/>
    </location>
</feature>
<evidence type="ECO:0000313" key="3">
    <source>
        <dbReference type="EMBL" id="KAJ1608315.1"/>
    </source>
</evidence>
<feature type="region of interest" description="Disordered" evidence="2">
    <location>
        <begin position="215"/>
        <end position="260"/>
    </location>
</feature>
<dbReference type="PANTHER" id="PTHR23159:SF60">
    <property type="entry name" value="SPINDLE ASSEMBLY ABNORMAL PROTEIN 4"/>
    <property type="match status" value="1"/>
</dbReference>
<feature type="compositionally biased region" description="Basic and acidic residues" evidence="2">
    <location>
        <begin position="249"/>
        <end position="260"/>
    </location>
</feature>
<organism evidence="3 4">
    <name type="scientific">Cryptosporidium canis</name>
    <dbReference type="NCBI Taxonomy" id="195482"/>
    <lineage>
        <taxon>Eukaryota</taxon>
        <taxon>Sar</taxon>
        <taxon>Alveolata</taxon>
        <taxon>Apicomplexa</taxon>
        <taxon>Conoidasida</taxon>
        <taxon>Coccidia</taxon>
        <taxon>Eucoccidiorida</taxon>
        <taxon>Eimeriorina</taxon>
        <taxon>Cryptosporidiidae</taxon>
        <taxon>Cryptosporidium</taxon>
    </lineage>
</organism>
<dbReference type="PANTHER" id="PTHR23159">
    <property type="entry name" value="CENTROSOMAL PROTEIN 2"/>
    <property type="match status" value="1"/>
</dbReference>
<name>A0ABQ8P5A6_9CRYT</name>
<keyword evidence="4" id="KW-1185">Reference proteome</keyword>
<dbReference type="EMBL" id="JAPCXB010000101">
    <property type="protein sequence ID" value="KAJ1608315.1"/>
    <property type="molecule type" value="Genomic_DNA"/>
</dbReference>
<feature type="compositionally biased region" description="Basic and acidic residues" evidence="2">
    <location>
        <begin position="215"/>
        <end position="235"/>
    </location>
</feature>
<proteinExistence type="predicted"/>
<comment type="caution">
    <text evidence="3">The sequence shown here is derived from an EMBL/GenBank/DDBJ whole genome shotgun (WGS) entry which is preliminary data.</text>
</comment>
<evidence type="ECO:0000313" key="4">
    <source>
        <dbReference type="Proteomes" id="UP001071777"/>
    </source>
</evidence>
<dbReference type="Proteomes" id="UP001071777">
    <property type="component" value="Unassembled WGS sequence"/>
</dbReference>
<feature type="region of interest" description="Disordered" evidence="2">
    <location>
        <begin position="760"/>
        <end position="819"/>
    </location>
</feature>